<protein>
    <submittedName>
        <fullName evidence="1">Uncharacterized protein</fullName>
    </submittedName>
</protein>
<accession>A0A1J7JSX9</accession>
<dbReference type="InParanoid" id="A0A1J7JSX9"/>
<dbReference type="Proteomes" id="UP000182658">
    <property type="component" value="Unassembled WGS sequence"/>
</dbReference>
<dbReference type="AlphaFoldDB" id="A0A1J7JSX9"/>
<proteinExistence type="predicted"/>
<gene>
    <name evidence="1" type="ORF">CONLIGDRAFT_630159</name>
</gene>
<evidence type="ECO:0000313" key="1">
    <source>
        <dbReference type="EMBL" id="OIW32468.1"/>
    </source>
</evidence>
<reference evidence="1 2" key="1">
    <citation type="submission" date="2016-10" db="EMBL/GenBank/DDBJ databases">
        <title>Draft genome sequence of Coniochaeta ligniaria NRRL30616, a lignocellulolytic fungus for bioabatement of inhibitors in plant biomass hydrolysates.</title>
        <authorList>
            <consortium name="DOE Joint Genome Institute"/>
            <person name="Jimenez D.J."/>
            <person name="Hector R.E."/>
            <person name="Riley R."/>
            <person name="Sun H."/>
            <person name="Grigoriev I.V."/>
            <person name="Van Elsas J.D."/>
            <person name="Nichols N.N."/>
        </authorList>
    </citation>
    <scope>NUCLEOTIDE SEQUENCE [LARGE SCALE GENOMIC DNA]</scope>
    <source>
        <strain evidence="1 2">NRRL 30616</strain>
    </source>
</reference>
<name>A0A1J7JSX9_9PEZI</name>
<sequence>MYLEDRLALRLPENPDYTMADPESVRMNYMVNDNIVEVMLVCPGGGAERFQATLNREALIVNVIVQLR</sequence>
<keyword evidence="2" id="KW-1185">Reference proteome</keyword>
<organism evidence="1 2">
    <name type="scientific">Coniochaeta ligniaria NRRL 30616</name>
    <dbReference type="NCBI Taxonomy" id="1408157"/>
    <lineage>
        <taxon>Eukaryota</taxon>
        <taxon>Fungi</taxon>
        <taxon>Dikarya</taxon>
        <taxon>Ascomycota</taxon>
        <taxon>Pezizomycotina</taxon>
        <taxon>Sordariomycetes</taxon>
        <taxon>Sordariomycetidae</taxon>
        <taxon>Coniochaetales</taxon>
        <taxon>Coniochaetaceae</taxon>
        <taxon>Coniochaeta</taxon>
    </lineage>
</organism>
<dbReference type="STRING" id="1408157.A0A1J7JSX9"/>
<evidence type="ECO:0000313" key="2">
    <source>
        <dbReference type="Proteomes" id="UP000182658"/>
    </source>
</evidence>
<dbReference type="EMBL" id="KV875095">
    <property type="protein sequence ID" value="OIW32468.1"/>
    <property type="molecule type" value="Genomic_DNA"/>
</dbReference>